<dbReference type="EMBL" id="CAADFF010000056">
    <property type="protein sequence ID" value="VFJ94252.1"/>
    <property type="molecule type" value="Genomic_DNA"/>
</dbReference>
<sequence>MSPVGSAKCGIVMEFKRLGENESMEEQLQAALAQIEEKRYAATLRGEGCREVLELAIVFDGRRLEIRKRLSELPEMTRNQSLNGRSIQTSLSWQPAGQISTRRFYESRATEPHLVKLRFKPTCMARAARKSDFSPSMKSIIGVPTSMKKLSIFEPCAGKPRVRFGGRGSRNTPPYSEKSLPFARVGNGLRAVPYRDEIRKYSKYCYSLRLKNPVKDQFVQLCNFSLKGIFFDLHGK</sequence>
<dbReference type="InterPro" id="IPR012547">
    <property type="entry name" value="PDDEXK_9"/>
</dbReference>
<evidence type="ECO:0000313" key="1">
    <source>
        <dbReference type="EMBL" id="VFJ94252.1"/>
    </source>
</evidence>
<dbReference type="AlphaFoldDB" id="A0A450UNY2"/>
<dbReference type="Pfam" id="PF08011">
    <property type="entry name" value="PDDEXK_9"/>
    <property type="match status" value="1"/>
</dbReference>
<name>A0A450UNY2_9GAMM</name>
<proteinExistence type="predicted"/>
<reference evidence="1" key="1">
    <citation type="submission" date="2019-02" db="EMBL/GenBank/DDBJ databases">
        <authorList>
            <person name="Gruber-Vodicka R. H."/>
            <person name="Seah K. B. B."/>
        </authorList>
    </citation>
    <scope>NUCLEOTIDE SEQUENCE</scope>
    <source>
        <strain evidence="1">BECK_M7</strain>
    </source>
</reference>
<organism evidence="1">
    <name type="scientific">Candidatus Kentrum sp. LFY</name>
    <dbReference type="NCBI Taxonomy" id="2126342"/>
    <lineage>
        <taxon>Bacteria</taxon>
        <taxon>Pseudomonadati</taxon>
        <taxon>Pseudomonadota</taxon>
        <taxon>Gammaproteobacteria</taxon>
        <taxon>Candidatus Kentrum</taxon>
    </lineage>
</organism>
<gene>
    <name evidence="1" type="ORF">BECKLFY1418B_GA0070995_10562</name>
</gene>
<protein>
    <submittedName>
        <fullName evidence="1">PD-(D/E)XK nuclease superfamily protein</fullName>
    </submittedName>
</protein>
<accession>A0A450UNY2</accession>